<dbReference type="EMBL" id="UINC01032911">
    <property type="protein sequence ID" value="SVB21350.1"/>
    <property type="molecule type" value="Genomic_DNA"/>
</dbReference>
<keyword evidence="1" id="KW-0472">Membrane</keyword>
<feature type="transmembrane region" description="Helical" evidence="1">
    <location>
        <begin position="37"/>
        <end position="60"/>
    </location>
</feature>
<dbReference type="AlphaFoldDB" id="A0A382C5P5"/>
<keyword evidence="1" id="KW-0812">Transmembrane</keyword>
<reference evidence="2" key="1">
    <citation type="submission" date="2018-05" db="EMBL/GenBank/DDBJ databases">
        <authorList>
            <person name="Lanie J.A."/>
            <person name="Ng W.-L."/>
            <person name="Kazmierczak K.M."/>
            <person name="Andrzejewski T.M."/>
            <person name="Davidsen T.M."/>
            <person name="Wayne K.J."/>
            <person name="Tettelin H."/>
            <person name="Glass J.I."/>
            <person name="Rusch D."/>
            <person name="Podicherti R."/>
            <person name="Tsui H.-C.T."/>
            <person name="Winkler M.E."/>
        </authorList>
    </citation>
    <scope>NUCLEOTIDE SEQUENCE</scope>
</reference>
<evidence type="ECO:0000256" key="1">
    <source>
        <dbReference type="SAM" id="Phobius"/>
    </source>
</evidence>
<evidence type="ECO:0000313" key="2">
    <source>
        <dbReference type="EMBL" id="SVB21350.1"/>
    </source>
</evidence>
<keyword evidence="1" id="KW-1133">Transmembrane helix</keyword>
<accession>A0A382C5P5</accession>
<proteinExistence type="predicted"/>
<gene>
    <name evidence="2" type="ORF">METZ01_LOCUS174204</name>
</gene>
<protein>
    <submittedName>
        <fullName evidence="2">Uncharacterized protein</fullName>
    </submittedName>
</protein>
<name>A0A382C5P5_9ZZZZ</name>
<organism evidence="2">
    <name type="scientific">marine metagenome</name>
    <dbReference type="NCBI Taxonomy" id="408172"/>
    <lineage>
        <taxon>unclassified sequences</taxon>
        <taxon>metagenomes</taxon>
        <taxon>ecological metagenomes</taxon>
    </lineage>
</organism>
<sequence length="72" mass="7794">MSWGPVLSVAAHGGELDIHLLEWIKDLLDDILGLGDWAVVALIGAVILVIPVVLVALYLFQRKRGNYDAVGD</sequence>